<dbReference type="SMART" id="SM01391">
    <property type="entry name" value="Filament"/>
    <property type="match status" value="2"/>
</dbReference>
<dbReference type="GO" id="GO:0005882">
    <property type="term" value="C:intermediate filament"/>
    <property type="evidence" value="ECO:0007669"/>
    <property type="project" value="UniProtKB-KW"/>
</dbReference>
<dbReference type="PROSITE" id="PS00226">
    <property type="entry name" value="IF_ROD_1"/>
    <property type="match status" value="1"/>
</dbReference>
<feature type="compositionally biased region" description="Low complexity" evidence="6">
    <location>
        <begin position="510"/>
        <end position="523"/>
    </location>
</feature>
<sequence>MSCNIKETITLSSKGRSSGGSCIIGGGGGARISSFGIGSVRGFSGRSYCSGVNCGGGLSVGSLAGGSYGGGNCYGNGLGFGLGGGVVVGGLGGDCLLSSCDEKVTMQNLNDRLASYLDKVKCLEKENAELECRIREWYATQGLSCEPRDYSCYYKEIEDLQNQIVCATIDNNKIILDIDNSRMAADDFRVKYETELALRQSVEADINGLRQVLDQLTLCRSDLEAQLESLREELCCLKKNHEEEMSCLRKQSTGDVSVEVNACPGPDLRQILEDLRCQYETLIARNRKEVEDWYECKIEEVNREVITSGQEVETCNNQVTELRRQLQTLEIDLQAQLSQRNNLESSLAETECQYNTLLSELQSQITCVEQQLAEIRAEIECQNQEYKTLLDVKCRLEQEIQTYRCLLEGGQQDLIHGGGIGTGGGVIRTSHTYATTSGAHCQAQVSPCKTGDIQGARLKLARQFANTCLFSKRTSFDFSPKLFAAATMSCGSKQPLKSCLRGSSGGGGSSHSSASSRTVTSRTSGGGRFSGSSCGGGSSRSSCGAGSAYGRRSSYGGGMSSSSCGAVGGVCYGGGMGYSSMGTGFRSGSSFGGGYGAGFGGGAVGFTGGSFGSSGFHGGNVGILSYDEKLTMQSLNDRLASYMETVRNLEKENAQLEQLIREWYQKQGPIGPKDYSHYYEQIQELQKQTVAAAVETHKILLDLDNTKMTAEDFRIKYEMETGLRQNVEGDLNSLRPLLDNLTLAKSDLEMQFESLKEEILDLKKNHEEEMKLLQSQSNGDVNVQINTAPGEDLLKKLNEMRQEYEAIIQKNRAEVEKWYESKMEEVSQQVHSSSQEIESSNQQISVLRREFQSLEIELQSQISLIDSLQSNLEDTERRYNMQLQQIQGMIGPLEEELASIRCEMESQNEEYKMLLGIKTRLEQEIQQYRALLHEGQHGIRYRHQLINLLPMQSGKEDSSNISLHKEELVVDLLEEEVMEEVVEEEAVGPQVEEAVEEKPEDPMEDLPLLKAEEERVEEEQEVEPVVKLQVEEVAVVEEEGVNPASPALHLPSPSLATLVKAQGVVERLRSDQQDQHLPLHDPSSEAFGPSKTLLSTAEHPLPRAGVNTCPTYSTLLTPGARQSSLHVLSASSICVSAPNHCYLS</sequence>
<feature type="coiled-coil region" evidence="5">
    <location>
        <begin position="738"/>
        <end position="924"/>
    </location>
</feature>
<dbReference type="Proteomes" id="UP000276834">
    <property type="component" value="Unassembled WGS sequence"/>
</dbReference>
<comment type="similarity">
    <text evidence="4">Belongs to the intermediate filament family.</text>
</comment>
<feature type="domain" description="IF rod" evidence="7">
    <location>
        <begin position="628"/>
        <end position="939"/>
    </location>
</feature>
<evidence type="ECO:0000256" key="6">
    <source>
        <dbReference type="SAM" id="MobiDB-lite"/>
    </source>
</evidence>
<feature type="coiled-coil region" evidence="5">
    <location>
        <begin position="632"/>
        <end position="666"/>
    </location>
</feature>
<protein>
    <recommendedName>
        <fullName evidence="7">IF rod domain-containing protein</fullName>
    </recommendedName>
</protein>
<feature type="region of interest" description="Disordered" evidence="6">
    <location>
        <begin position="501"/>
        <end position="545"/>
    </location>
</feature>
<dbReference type="EMBL" id="QUSF01000113">
    <property type="protein sequence ID" value="RLV91382.1"/>
    <property type="molecule type" value="Genomic_DNA"/>
</dbReference>
<organism evidence="8 9">
    <name type="scientific">Chloebia gouldiae</name>
    <name type="common">Gouldian finch</name>
    <name type="synonym">Erythrura gouldiae</name>
    <dbReference type="NCBI Taxonomy" id="44316"/>
    <lineage>
        <taxon>Eukaryota</taxon>
        <taxon>Metazoa</taxon>
        <taxon>Chordata</taxon>
        <taxon>Craniata</taxon>
        <taxon>Vertebrata</taxon>
        <taxon>Euteleostomi</taxon>
        <taxon>Archelosauria</taxon>
        <taxon>Archosauria</taxon>
        <taxon>Dinosauria</taxon>
        <taxon>Saurischia</taxon>
        <taxon>Theropoda</taxon>
        <taxon>Coelurosauria</taxon>
        <taxon>Aves</taxon>
        <taxon>Neognathae</taxon>
        <taxon>Neoaves</taxon>
        <taxon>Telluraves</taxon>
        <taxon>Australaves</taxon>
        <taxon>Passeriformes</taxon>
        <taxon>Passeroidea</taxon>
        <taxon>Passeridae</taxon>
        <taxon>Chloebia</taxon>
    </lineage>
</organism>
<dbReference type="PANTHER" id="PTHR23239">
    <property type="entry name" value="INTERMEDIATE FILAMENT"/>
    <property type="match status" value="1"/>
</dbReference>
<feature type="region of interest" description="Disordered" evidence="6">
    <location>
        <begin position="1071"/>
        <end position="1090"/>
    </location>
</feature>
<dbReference type="Gene3D" id="1.20.5.500">
    <property type="entry name" value="Single helix bin"/>
    <property type="match status" value="2"/>
</dbReference>
<feature type="coiled-coil region" evidence="5">
    <location>
        <begin position="213"/>
        <end position="392"/>
    </location>
</feature>
<evidence type="ECO:0000256" key="5">
    <source>
        <dbReference type="SAM" id="Coils"/>
    </source>
</evidence>
<dbReference type="GO" id="GO:0005198">
    <property type="term" value="F:structural molecule activity"/>
    <property type="evidence" value="ECO:0007669"/>
    <property type="project" value="InterPro"/>
</dbReference>
<dbReference type="Gene3D" id="1.20.5.170">
    <property type="match status" value="2"/>
</dbReference>
<evidence type="ECO:0000259" key="7">
    <source>
        <dbReference type="PROSITE" id="PS51842"/>
    </source>
</evidence>
<dbReference type="Gene3D" id="1.20.5.1160">
    <property type="entry name" value="Vasodilator-stimulated phosphoprotein"/>
    <property type="match status" value="2"/>
</dbReference>
<feature type="region of interest" description="Disordered" evidence="6">
    <location>
        <begin position="983"/>
        <end position="1002"/>
    </location>
</feature>
<dbReference type="FunFam" id="1.20.5.170:FF:000002">
    <property type="entry name" value="Type I keratin KA11"/>
    <property type="match status" value="2"/>
</dbReference>
<feature type="domain" description="IF rod" evidence="7">
    <location>
        <begin position="102"/>
        <end position="414"/>
    </location>
</feature>
<feature type="compositionally biased region" description="Gly residues" evidence="6">
    <location>
        <begin position="524"/>
        <end position="538"/>
    </location>
</feature>
<accession>A0A3L8RZB0</accession>
<dbReference type="Pfam" id="PF00038">
    <property type="entry name" value="Filament"/>
    <property type="match status" value="2"/>
</dbReference>
<name>A0A3L8RZB0_CHLGU</name>
<proteinExistence type="inferred from homology"/>
<evidence type="ECO:0000256" key="4">
    <source>
        <dbReference type="RuleBase" id="RU000685"/>
    </source>
</evidence>
<dbReference type="PANTHER" id="PTHR23239:SF372">
    <property type="entry name" value="IF ROD DOMAIN-CONTAINING PROTEIN"/>
    <property type="match status" value="1"/>
</dbReference>
<reference evidence="8 9" key="1">
    <citation type="journal article" date="2018" name="Proc. R. Soc. B">
        <title>A non-coding region near Follistatin controls head colour polymorphism in the Gouldian finch.</title>
        <authorList>
            <person name="Toomey M.B."/>
            <person name="Marques C.I."/>
            <person name="Andrade P."/>
            <person name="Araujo P.M."/>
            <person name="Sabatino S."/>
            <person name="Gazda M.A."/>
            <person name="Afonso S."/>
            <person name="Lopes R.J."/>
            <person name="Corbo J.C."/>
            <person name="Carneiro M."/>
        </authorList>
    </citation>
    <scope>NUCLEOTIDE SEQUENCE [LARGE SCALE GENOMIC DNA]</scope>
    <source>
        <strain evidence="8">Red01</strain>
        <tissue evidence="8">Muscle</tissue>
    </source>
</reference>
<evidence type="ECO:0000256" key="2">
    <source>
        <dbReference type="ARBA" id="ARBA00022754"/>
    </source>
</evidence>
<keyword evidence="2 4" id="KW-0403">Intermediate filament</keyword>
<feature type="coiled-coil region" evidence="5">
    <location>
        <begin position="106"/>
        <end position="140"/>
    </location>
</feature>
<dbReference type="GO" id="GO:0030855">
    <property type="term" value="P:epithelial cell differentiation"/>
    <property type="evidence" value="ECO:0007669"/>
    <property type="project" value="TreeGrafter"/>
</dbReference>
<evidence type="ECO:0000313" key="9">
    <source>
        <dbReference type="Proteomes" id="UP000276834"/>
    </source>
</evidence>
<dbReference type="OrthoDB" id="2441647at2759"/>
<dbReference type="SUPFAM" id="SSF64593">
    <property type="entry name" value="Intermediate filament protein, coiled coil region"/>
    <property type="match status" value="4"/>
</dbReference>
<evidence type="ECO:0000256" key="3">
    <source>
        <dbReference type="ARBA" id="ARBA00023054"/>
    </source>
</evidence>
<evidence type="ECO:0000256" key="1">
    <source>
        <dbReference type="ARBA" id="ARBA00022744"/>
    </source>
</evidence>
<dbReference type="GO" id="GO:0045109">
    <property type="term" value="P:intermediate filament organization"/>
    <property type="evidence" value="ECO:0007669"/>
    <property type="project" value="TreeGrafter"/>
</dbReference>
<keyword evidence="1" id="KW-0416">Keratin</keyword>
<dbReference type="InterPro" id="IPR039008">
    <property type="entry name" value="IF_rod_dom"/>
</dbReference>
<dbReference type="InterPro" id="IPR002957">
    <property type="entry name" value="Keratin_I"/>
</dbReference>
<dbReference type="InterPro" id="IPR018039">
    <property type="entry name" value="IF_conserved"/>
</dbReference>
<dbReference type="FunFam" id="1.20.5.1160:FF:000002">
    <property type="entry name" value="Type I keratin 10"/>
    <property type="match status" value="1"/>
</dbReference>
<evidence type="ECO:0000313" key="8">
    <source>
        <dbReference type="EMBL" id="RLV91382.1"/>
    </source>
</evidence>
<dbReference type="PRINTS" id="PR01248">
    <property type="entry name" value="TYPE1KERATIN"/>
</dbReference>
<dbReference type="PROSITE" id="PS51842">
    <property type="entry name" value="IF_ROD_2"/>
    <property type="match status" value="2"/>
</dbReference>
<keyword evidence="3 5" id="KW-0175">Coiled coil</keyword>
<feature type="compositionally biased region" description="Basic and acidic residues" evidence="6">
    <location>
        <begin position="1071"/>
        <end position="1083"/>
    </location>
</feature>
<keyword evidence="9" id="KW-1185">Reference proteome</keyword>
<dbReference type="AlphaFoldDB" id="A0A3L8RZB0"/>
<dbReference type="FunFam" id="1.20.5.500:FF:000001">
    <property type="entry name" value="Type II keratin 23"/>
    <property type="match status" value="2"/>
</dbReference>
<gene>
    <name evidence="8" type="ORF">DV515_00014146</name>
</gene>
<dbReference type="STRING" id="44316.ENSEGOP00005009819"/>
<comment type="caution">
    <text evidence="8">The sequence shown here is derived from an EMBL/GenBank/DDBJ whole genome shotgun (WGS) entry which is preliminary data.</text>
</comment>